<evidence type="ECO:0000313" key="1">
    <source>
        <dbReference type="EMBL" id="JAD86163.1"/>
    </source>
</evidence>
<name>A0A0A9DHL6_ARUDO</name>
<reference evidence="1" key="1">
    <citation type="submission" date="2014-09" db="EMBL/GenBank/DDBJ databases">
        <authorList>
            <person name="Magalhaes I.L.F."/>
            <person name="Oliveira U."/>
            <person name="Santos F.R."/>
            <person name="Vidigal T.H.D.A."/>
            <person name="Brescovit A.D."/>
            <person name="Santos A.J."/>
        </authorList>
    </citation>
    <scope>NUCLEOTIDE SEQUENCE</scope>
    <source>
        <tissue evidence="1">Shoot tissue taken approximately 20 cm above the soil surface</tissue>
    </source>
</reference>
<sequence length="68" mass="7595">MRVSVSDSGAGVRFGKIFWDIANNTRNPTWVSESDTDAGCLTRQKKFRHGCPCNTAYSSLPMHMKCLL</sequence>
<accession>A0A0A9DHL6</accession>
<proteinExistence type="predicted"/>
<dbReference type="EMBL" id="GBRH01211732">
    <property type="protein sequence ID" value="JAD86163.1"/>
    <property type="molecule type" value="Transcribed_RNA"/>
</dbReference>
<reference evidence="1" key="2">
    <citation type="journal article" date="2015" name="Data Brief">
        <title>Shoot transcriptome of the giant reed, Arundo donax.</title>
        <authorList>
            <person name="Barrero R.A."/>
            <person name="Guerrero F.D."/>
            <person name="Moolhuijzen P."/>
            <person name="Goolsby J.A."/>
            <person name="Tidwell J."/>
            <person name="Bellgard S.E."/>
            <person name="Bellgard M.I."/>
        </authorList>
    </citation>
    <scope>NUCLEOTIDE SEQUENCE</scope>
    <source>
        <tissue evidence="1">Shoot tissue taken approximately 20 cm above the soil surface</tissue>
    </source>
</reference>
<organism evidence="1">
    <name type="scientific">Arundo donax</name>
    <name type="common">Giant reed</name>
    <name type="synonym">Donax arundinaceus</name>
    <dbReference type="NCBI Taxonomy" id="35708"/>
    <lineage>
        <taxon>Eukaryota</taxon>
        <taxon>Viridiplantae</taxon>
        <taxon>Streptophyta</taxon>
        <taxon>Embryophyta</taxon>
        <taxon>Tracheophyta</taxon>
        <taxon>Spermatophyta</taxon>
        <taxon>Magnoliopsida</taxon>
        <taxon>Liliopsida</taxon>
        <taxon>Poales</taxon>
        <taxon>Poaceae</taxon>
        <taxon>PACMAD clade</taxon>
        <taxon>Arundinoideae</taxon>
        <taxon>Arundineae</taxon>
        <taxon>Arundo</taxon>
    </lineage>
</organism>
<protein>
    <submittedName>
        <fullName evidence="1">Uncharacterized protein</fullName>
    </submittedName>
</protein>
<dbReference type="AlphaFoldDB" id="A0A0A9DHL6"/>